<dbReference type="GO" id="GO:0007218">
    <property type="term" value="P:neuropeptide signaling pathway"/>
    <property type="evidence" value="ECO:0007669"/>
    <property type="project" value="InterPro"/>
</dbReference>
<dbReference type="EMBL" id="CP000473">
    <property type="protein sequence ID" value="ABJ86332.1"/>
    <property type="molecule type" value="Genomic_DNA"/>
</dbReference>
<keyword evidence="4" id="KW-0812">Transmembrane</keyword>
<dbReference type="InParanoid" id="Q01VI3"/>
<evidence type="ECO:0000256" key="6">
    <source>
        <dbReference type="ARBA" id="ARBA00023237"/>
    </source>
</evidence>
<organism evidence="9">
    <name type="scientific">Solibacter usitatus (strain Ellin6076)</name>
    <dbReference type="NCBI Taxonomy" id="234267"/>
    <lineage>
        <taxon>Bacteria</taxon>
        <taxon>Pseudomonadati</taxon>
        <taxon>Acidobacteriota</taxon>
        <taxon>Terriglobia</taxon>
        <taxon>Bryobacterales</taxon>
        <taxon>Solibacteraceae</taxon>
        <taxon>Candidatus Solibacter</taxon>
    </lineage>
</organism>
<evidence type="ECO:0000256" key="7">
    <source>
        <dbReference type="SAM" id="SignalP"/>
    </source>
</evidence>
<evidence type="ECO:0000256" key="4">
    <source>
        <dbReference type="ARBA" id="ARBA00022692"/>
    </source>
</evidence>
<dbReference type="InterPro" id="IPR001484">
    <property type="entry name" value="Pyrokinin_CS"/>
</dbReference>
<dbReference type="STRING" id="234267.Acid_5383"/>
<evidence type="ECO:0000256" key="1">
    <source>
        <dbReference type="ARBA" id="ARBA00004571"/>
    </source>
</evidence>
<dbReference type="OrthoDB" id="97893at2"/>
<dbReference type="Pfam" id="PF13620">
    <property type="entry name" value="CarboxypepD_reg"/>
    <property type="match status" value="1"/>
</dbReference>
<dbReference type="PROSITE" id="PS00539">
    <property type="entry name" value="PYROKININ"/>
    <property type="match status" value="1"/>
</dbReference>
<protein>
    <recommendedName>
        <fullName evidence="8">TonB-dependent transporter Oar-like beta-barrel domain-containing protein</fullName>
    </recommendedName>
</protein>
<keyword evidence="5" id="KW-0472">Membrane</keyword>
<dbReference type="Gene3D" id="2.60.40.1120">
    <property type="entry name" value="Carboxypeptidase-like, regulatory domain"/>
    <property type="match status" value="1"/>
</dbReference>
<dbReference type="GO" id="GO:0005184">
    <property type="term" value="F:neuropeptide hormone activity"/>
    <property type="evidence" value="ECO:0007669"/>
    <property type="project" value="InterPro"/>
</dbReference>
<dbReference type="PANTHER" id="PTHR30069">
    <property type="entry name" value="TONB-DEPENDENT OUTER MEMBRANE RECEPTOR"/>
    <property type="match status" value="1"/>
</dbReference>
<keyword evidence="7" id="KW-0732">Signal</keyword>
<proteinExistence type="predicted"/>
<feature type="signal peptide" evidence="7">
    <location>
        <begin position="1"/>
        <end position="21"/>
    </location>
</feature>
<dbReference type="GO" id="GO:0015344">
    <property type="term" value="F:siderophore uptake transmembrane transporter activity"/>
    <property type="evidence" value="ECO:0007669"/>
    <property type="project" value="TreeGrafter"/>
</dbReference>
<dbReference type="AlphaFoldDB" id="Q01VI3"/>
<name>Q01VI3_SOLUE</name>
<feature type="chain" id="PRO_5004162754" description="TonB-dependent transporter Oar-like beta-barrel domain-containing protein" evidence="7">
    <location>
        <begin position="22"/>
        <end position="1098"/>
    </location>
</feature>
<dbReference type="SUPFAM" id="SSF56935">
    <property type="entry name" value="Porins"/>
    <property type="match status" value="1"/>
</dbReference>
<keyword evidence="3" id="KW-1134">Transmembrane beta strand</keyword>
<dbReference type="InterPro" id="IPR036942">
    <property type="entry name" value="Beta-barrel_TonB_sf"/>
</dbReference>
<reference evidence="9" key="1">
    <citation type="submission" date="2006-10" db="EMBL/GenBank/DDBJ databases">
        <title>Complete sequence of Solibacter usitatus Ellin6076.</title>
        <authorList>
            <consortium name="US DOE Joint Genome Institute"/>
            <person name="Copeland A."/>
            <person name="Lucas S."/>
            <person name="Lapidus A."/>
            <person name="Barry K."/>
            <person name="Detter J.C."/>
            <person name="Glavina del Rio T."/>
            <person name="Hammon N."/>
            <person name="Israni S."/>
            <person name="Dalin E."/>
            <person name="Tice H."/>
            <person name="Pitluck S."/>
            <person name="Thompson L.S."/>
            <person name="Brettin T."/>
            <person name="Bruce D."/>
            <person name="Han C."/>
            <person name="Tapia R."/>
            <person name="Gilna P."/>
            <person name="Schmutz J."/>
            <person name="Larimer F."/>
            <person name="Land M."/>
            <person name="Hauser L."/>
            <person name="Kyrpides N."/>
            <person name="Mikhailova N."/>
            <person name="Janssen P.H."/>
            <person name="Kuske C.R."/>
            <person name="Richardson P."/>
        </authorList>
    </citation>
    <scope>NUCLEOTIDE SEQUENCE</scope>
    <source>
        <strain evidence="9">Ellin6076</strain>
    </source>
</reference>
<sequence length="1098" mass="118201">MLTKVLRYTLLGALVVPLLFGQNDAGRIAGTVTDSSGAGVPNAAVSVTNEKTGQERKVSADAAGYYIVPSLSSSTYKVSVVGRGFGQWDATGIPISVGQERTLNIVLQPASVTTEVTVAGGELTQVDTSSAAIGANINAREVATLPLNGRQLSQLYLLAPGAQTAGGGSFDNIRFSGRANQENAVRFDGVEASSIIDASPGNLNGEVSTGFRLQNSLETVSEFRVDSSNYPAEFGTGTAGQISVVSKSGGNELHGGIFEYFRNSAMDTRNFFDGSSKTPLRLNQFGGSVGGAIKKDKLFFFVAQESMEQRAGINLIGTVPSASARARAVASIQPLLAGYPTGTPTSNPDLDLAQRTGSSSINEYFGSFRLDHHISDKLTQYLRYNRDQGYLTQPLDVTGSGQIVTGVPQNVVYTLNQILRPTVVNETKLGFNGNKTRINGFTPIIPGVDTSAFAVSFTGTVAIPGVGGQGASAGAASLGNLVRGNSSQNGRGQPYTNYTMSFIDNLSVVRKEHALKFGFEFRPVRLYTDRQGGTTYTYANIGSLLANTPSNIQVLGDTSAPDPWNNNVTGNRFLKQYYLIMYAQDEWKVRPNLTINFGLRYEYYQPLHEDQNRFVLFNADTGKIACGTTPGCDLPNTTPWYHSSKLNFGPRLGISWSPTMFKNKTVFRVGGGYYYGPGQTEDQVQPIDSDRASRTLTSNIAWPIVPAQVLAGYNINDPNLGYQPRAYGDGYTLPEKVLSYTASIQQELPGNAVLTMAYVGSQGRNLFLRSWTNGIVGLTTNPTTGAGTAILQYGARFAQIDYKTSGGTDNYNSLQTTLNRRFNQGLTAGLQWTYGHSIGNTGGSNEAQTTQNPFNFGQDRGNNAFDVRHSVNASVLYQLPFKTDSKALGMLATGWEVGGIYNARTGLPIDVTLSRPDIVYQINGTNQFVQAPIVTNGVVMTTAVIDNPYGGAFRSNRRPSVVPGVDPFLSTGDKRFYLNPAAFSFPQPGQFGNLGRYALHGPGLSQLDFTLHKKFKIDEKRHFEFRAEIYNLFNRANFANPPAVLATGLGTASNQLQPGQPYSPSIAGAAFGVYNSTVSKDVGLGAQRQVQLSLRLNF</sequence>
<comment type="subcellular location">
    <subcellularLocation>
        <location evidence="1">Cell outer membrane</location>
        <topology evidence="1">Multi-pass membrane protein</topology>
    </subcellularLocation>
</comment>
<evidence type="ECO:0000259" key="8">
    <source>
        <dbReference type="Pfam" id="PF25183"/>
    </source>
</evidence>
<evidence type="ECO:0000256" key="3">
    <source>
        <dbReference type="ARBA" id="ARBA00022452"/>
    </source>
</evidence>
<feature type="domain" description="TonB-dependent transporter Oar-like beta-barrel" evidence="8">
    <location>
        <begin position="332"/>
        <end position="1091"/>
    </location>
</feature>
<keyword evidence="6" id="KW-0998">Cell outer membrane</keyword>
<dbReference type="HOGENOM" id="CLU_006298_0_0_0"/>
<dbReference type="eggNOG" id="COG4771">
    <property type="taxonomic scope" value="Bacteria"/>
</dbReference>
<dbReference type="InterPro" id="IPR039426">
    <property type="entry name" value="TonB-dep_rcpt-like"/>
</dbReference>
<dbReference type="GO" id="GO:0044718">
    <property type="term" value="P:siderophore transmembrane transport"/>
    <property type="evidence" value="ECO:0007669"/>
    <property type="project" value="TreeGrafter"/>
</dbReference>
<accession>Q01VI3</accession>
<dbReference type="InterPro" id="IPR008969">
    <property type="entry name" value="CarboxyPept-like_regulatory"/>
</dbReference>
<dbReference type="Gene3D" id="2.40.170.20">
    <property type="entry name" value="TonB-dependent receptor, beta-barrel domain"/>
    <property type="match status" value="1"/>
</dbReference>
<dbReference type="Pfam" id="PF25183">
    <property type="entry name" value="OMP_b-brl_4"/>
    <property type="match status" value="2"/>
</dbReference>
<dbReference type="PANTHER" id="PTHR30069:SF46">
    <property type="entry name" value="OAR PROTEIN"/>
    <property type="match status" value="1"/>
</dbReference>
<evidence type="ECO:0000313" key="9">
    <source>
        <dbReference type="EMBL" id="ABJ86332.1"/>
    </source>
</evidence>
<evidence type="ECO:0000256" key="5">
    <source>
        <dbReference type="ARBA" id="ARBA00023136"/>
    </source>
</evidence>
<keyword evidence="2" id="KW-0813">Transport</keyword>
<dbReference type="GO" id="GO:0009279">
    <property type="term" value="C:cell outer membrane"/>
    <property type="evidence" value="ECO:0007669"/>
    <property type="project" value="UniProtKB-SubCell"/>
</dbReference>
<evidence type="ECO:0000256" key="2">
    <source>
        <dbReference type="ARBA" id="ARBA00022448"/>
    </source>
</evidence>
<dbReference type="SUPFAM" id="SSF49464">
    <property type="entry name" value="Carboxypeptidase regulatory domain-like"/>
    <property type="match status" value="1"/>
</dbReference>
<feature type="domain" description="TonB-dependent transporter Oar-like beta-barrel" evidence="8">
    <location>
        <begin position="245"/>
        <end position="326"/>
    </location>
</feature>
<dbReference type="InterPro" id="IPR057601">
    <property type="entry name" value="Oar-like_b-barrel"/>
</dbReference>
<gene>
    <name evidence="9" type="ordered locus">Acid_5383</name>
</gene>
<dbReference type="KEGG" id="sus:Acid_5383"/>